<evidence type="ECO:0000256" key="1">
    <source>
        <dbReference type="SAM" id="MobiDB-lite"/>
    </source>
</evidence>
<sequence>NATANNVNIEDQAPIDNDDTRSMKGTESFGLTKAQFEKLVNLLQTTP</sequence>
<evidence type="ECO:0000313" key="3">
    <source>
        <dbReference type="Proteomes" id="UP000265520"/>
    </source>
</evidence>
<comment type="caution">
    <text evidence="2">The sequence shown here is derived from an EMBL/GenBank/DDBJ whole genome shotgun (WGS) entry which is preliminary data.</text>
</comment>
<dbReference type="Proteomes" id="UP000265520">
    <property type="component" value="Unassembled WGS sequence"/>
</dbReference>
<proteinExistence type="predicted"/>
<feature type="region of interest" description="Disordered" evidence="1">
    <location>
        <begin position="1"/>
        <end position="24"/>
    </location>
</feature>
<feature type="non-terminal residue" evidence="2">
    <location>
        <position position="1"/>
    </location>
</feature>
<accession>A0A392QPQ4</accession>
<protein>
    <submittedName>
        <fullName evidence="2">Uncharacterized protein</fullName>
    </submittedName>
</protein>
<keyword evidence="3" id="KW-1185">Reference proteome</keyword>
<evidence type="ECO:0000313" key="2">
    <source>
        <dbReference type="EMBL" id="MCI25255.1"/>
    </source>
</evidence>
<name>A0A392QPQ4_9FABA</name>
<reference evidence="2 3" key="1">
    <citation type="journal article" date="2018" name="Front. Plant Sci.">
        <title>Red Clover (Trifolium pratense) and Zigzag Clover (T. medium) - A Picture of Genomic Similarities and Differences.</title>
        <authorList>
            <person name="Dluhosova J."/>
            <person name="Istvanek J."/>
            <person name="Nedelnik J."/>
            <person name="Repkova J."/>
        </authorList>
    </citation>
    <scope>NUCLEOTIDE SEQUENCE [LARGE SCALE GENOMIC DNA]</scope>
    <source>
        <strain evidence="3">cv. 10/8</strain>
        <tissue evidence="2">Leaf</tissue>
    </source>
</reference>
<dbReference type="AlphaFoldDB" id="A0A392QPQ4"/>
<organism evidence="2 3">
    <name type="scientific">Trifolium medium</name>
    <dbReference type="NCBI Taxonomy" id="97028"/>
    <lineage>
        <taxon>Eukaryota</taxon>
        <taxon>Viridiplantae</taxon>
        <taxon>Streptophyta</taxon>
        <taxon>Embryophyta</taxon>
        <taxon>Tracheophyta</taxon>
        <taxon>Spermatophyta</taxon>
        <taxon>Magnoliopsida</taxon>
        <taxon>eudicotyledons</taxon>
        <taxon>Gunneridae</taxon>
        <taxon>Pentapetalae</taxon>
        <taxon>rosids</taxon>
        <taxon>fabids</taxon>
        <taxon>Fabales</taxon>
        <taxon>Fabaceae</taxon>
        <taxon>Papilionoideae</taxon>
        <taxon>50 kb inversion clade</taxon>
        <taxon>NPAAA clade</taxon>
        <taxon>Hologalegina</taxon>
        <taxon>IRL clade</taxon>
        <taxon>Trifolieae</taxon>
        <taxon>Trifolium</taxon>
    </lineage>
</organism>
<dbReference type="EMBL" id="LXQA010146163">
    <property type="protein sequence ID" value="MCI25255.1"/>
    <property type="molecule type" value="Genomic_DNA"/>
</dbReference>